<dbReference type="GO" id="GO:0016491">
    <property type="term" value="F:oxidoreductase activity"/>
    <property type="evidence" value="ECO:0007669"/>
    <property type="project" value="UniProtKB-KW"/>
</dbReference>
<dbReference type="STRING" id="1392247.A0A3N4KZC5"/>
<proteinExistence type="inferred from homology"/>
<keyword evidence="2" id="KW-0521">NADP</keyword>
<dbReference type="FunCoup" id="A0A3N4KZC5">
    <property type="interactions" value="239"/>
</dbReference>
<reference evidence="4 5" key="1">
    <citation type="journal article" date="2018" name="Nat. Ecol. Evol.">
        <title>Pezizomycetes genomes reveal the molecular basis of ectomycorrhizal truffle lifestyle.</title>
        <authorList>
            <person name="Murat C."/>
            <person name="Payen T."/>
            <person name="Noel B."/>
            <person name="Kuo A."/>
            <person name="Morin E."/>
            <person name="Chen J."/>
            <person name="Kohler A."/>
            <person name="Krizsan K."/>
            <person name="Balestrini R."/>
            <person name="Da Silva C."/>
            <person name="Montanini B."/>
            <person name="Hainaut M."/>
            <person name="Levati E."/>
            <person name="Barry K.W."/>
            <person name="Belfiori B."/>
            <person name="Cichocki N."/>
            <person name="Clum A."/>
            <person name="Dockter R.B."/>
            <person name="Fauchery L."/>
            <person name="Guy J."/>
            <person name="Iotti M."/>
            <person name="Le Tacon F."/>
            <person name="Lindquist E.A."/>
            <person name="Lipzen A."/>
            <person name="Malagnac F."/>
            <person name="Mello A."/>
            <person name="Molinier V."/>
            <person name="Miyauchi S."/>
            <person name="Poulain J."/>
            <person name="Riccioni C."/>
            <person name="Rubini A."/>
            <person name="Sitrit Y."/>
            <person name="Splivallo R."/>
            <person name="Traeger S."/>
            <person name="Wang M."/>
            <person name="Zifcakova L."/>
            <person name="Wipf D."/>
            <person name="Zambonelli A."/>
            <person name="Paolocci F."/>
            <person name="Nowrousian M."/>
            <person name="Ottonello S."/>
            <person name="Baldrian P."/>
            <person name="Spatafora J.W."/>
            <person name="Henrissat B."/>
            <person name="Nagy L.G."/>
            <person name="Aury J.M."/>
            <person name="Wincker P."/>
            <person name="Grigoriev I.V."/>
            <person name="Bonfante P."/>
            <person name="Martin F.M."/>
        </authorList>
    </citation>
    <scope>NUCLEOTIDE SEQUENCE [LARGE SCALE GENOMIC DNA]</scope>
    <source>
        <strain evidence="4 5">CCBAS932</strain>
    </source>
</reference>
<dbReference type="PRINTS" id="PR00081">
    <property type="entry name" value="GDHRDH"/>
</dbReference>
<dbReference type="InParanoid" id="A0A3N4KZC5"/>
<dbReference type="Proteomes" id="UP000277580">
    <property type="component" value="Unassembled WGS sequence"/>
</dbReference>
<evidence type="ECO:0000256" key="1">
    <source>
        <dbReference type="ARBA" id="ARBA00006484"/>
    </source>
</evidence>
<dbReference type="SUPFAM" id="SSF51735">
    <property type="entry name" value="NAD(P)-binding Rossmann-fold domains"/>
    <property type="match status" value="1"/>
</dbReference>
<dbReference type="Gene3D" id="3.40.50.720">
    <property type="entry name" value="NAD(P)-binding Rossmann-like Domain"/>
    <property type="match status" value="1"/>
</dbReference>
<dbReference type="OrthoDB" id="191139at2759"/>
<dbReference type="InterPro" id="IPR002347">
    <property type="entry name" value="SDR_fam"/>
</dbReference>
<dbReference type="PANTHER" id="PTHR24320:SF282">
    <property type="entry name" value="WW DOMAIN-CONTAINING OXIDOREDUCTASE"/>
    <property type="match status" value="1"/>
</dbReference>
<accession>A0A3N4KZC5</accession>
<evidence type="ECO:0000313" key="5">
    <source>
        <dbReference type="Proteomes" id="UP000277580"/>
    </source>
</evidence>
<evidence type="ECO:0000256" key="3">
    <source>
        <dbReference type="ARBA" id="ARBA00023002"/>
    </source>
</evidence>
<evidence type="ECO:0000313" key="4">
    <source>
        <dbReference type="EMBL" id="RPB14759.1"/>
    </source>
</evidence>
<dbReference type="AlphaFoldDB" id="A0A3N4KZC5"/>
<protein>
    <submittedName>
        <fullName evidence="4">NAD(P)-binding protein</fullName>
    </submittedName>
</protein>
<organism evidence="4 5">
    <name type="scientific">Morchella conica CCBAS932</name>
    <dbReference type="NCBI Taxonomy" id="1392247"/>
    <lineage>
        <taxon>Eukaryota</taxon>
        <taxon>Fungi</taxon>
        <taxon>Dikarya</taxon>
        <taxon>Ascomycota</taxon>
        <taxon>Pezizomycotina</taxon>
        <taxon>Pezizomycetes</taxon>
        <taxon>Pezizales</taxon>
        <taxon>Morchellaceae</taxon>
        <taxon>Morchella</taxon>
    </lineage>
</organism>
<name>A0A3N4KZC5_9PEZI</name>
<dbReference type="Pfam" id="PF00106">
    <property type="entry name" value="adh_short"/>
    <property type="match status" value="1"/>
</dbReference>
<dbReference type="PANTHER" id="PTHR24320">
    <property type="entry name" value="RETINOL DEHYDROGENASE"/>
    <property type="match status" value="1"/>
</dbReference>
<dbReference type="EMBL" id="ML119116">
    <property type="protein sequence ID" value="RPB14759.1"/>
    <property type="molecule type" value="Genomic_DNA"/>
</dbReference>
<sequence>MFFSREPRFTPKDLPDLSHLVILVTGGNNGIGKESILAFCRKGAKVYMAARTESKALAAIQDIKSKVPTAKVEFIEMDLSSFSSVKKGADDFLSKETKLHVLLNNAGVMCLPYSKTAEGFEIQFGTNHMGHFLLTKLLLPILISTAKACDPGTVRVVNVSSLVHNKTETITFDDMHDENGPIWRRYGVSKLANVLHAKALSKRAKEHGIIAVSLHPGIINSGLWGNMSGITSALWGIAKYFFTTPEVGAYTNVFCSASPKVTMEDTGDYYVPVGVKGAGKIHIPSRAARDDELAEKLWEWSETEVAKHGY</sequence>
<comment type="similarity">
    <text evidence="1">Belongs to the short-chain dehydrogenases/reductases (SDR) family.</text>
</comment>
<gene>
    <name evidence="4" type="ORF">P167DRAFT_484086</name>
</gene>
<keyword evidence="3" id="KW-0560">Oxidoreductase</keyword>
<evidence type="ECO:0000256" key="2">
    <source>
        <dbReference type="ARBA" id="ARBA00022857"/>
    </source>
</evidence>
<dbReference type="InterPro" id="IPR036291">
    <property type="entry name" value="NAD(P)-bd_dom_sf"/>
</dbReference>
<keyword evidence="5" id="KW-1185">Reference proteome</keyword>